<protein>
    <submittedName>
        <fullName evidence="1">Uncharacterized protein</fullName>
    </submittedName>
</protein>
<name>A0A1F7KZ65_9BACT</name>
<evidence type="ECO:0000313" key="2">
    <source>
        <dbReference type="Proteomes" id="UP000177050"/>
    </source>
</evidence>
<proteinExistence type="predicted"/>
<organism evidence="1 2">
    <name type="scientific">Candidatus Roizmanbacteria bacterium RIFOXYD1_FULL_38_12</name>
    <dbReference type="NCBI Taxonomy" id="1802093"/>
    <lineage>
        <taxon>Bacteria</taxon>
        <taxon>Candidatus Roizmaniibacteriota</taxon>
    </lineage>
</organism>
<reference evidence="1 2" key="1">
    <citation type="journal article" date="2016" name="Nat. Commun.">
        <title>Thousands of microbial genomes shed light on interconnected biogeochemical processes in an aquifer system.</title>
        <authorList>
            <person name="Anantharaman K."/>
            <person name="Brown C.T."/>
            <person name="Hug L.A."/>
            <person name="Sharon I."/>
            <person name="Castelle C.J."/>
            <person name="Probst A.J."/>
            <person name="Thomas B.C."/>
            <person name="Singh A."/>
            <person name="Wilkins M.J."/>
            <person name="Karaoz U."/>
            <person name="Brodie E.L."/>
            <person name="Williams K.H."/>
            <person name="Hubbard S.S."/>
            <person name="Banfield J.F."/>
        </authorList>
    </citation>
    <scope>NUCLEOTIDE SEQUENCE [LARGE SCALE GENOMIC DNA]</scope>
</reference>
<gene>
    <name evidence="1" type="ORF">A3K52_00045</name>
</gene>
<dbReference type="Proteomes" id="UP000177050">
    <property type="component" value="Unassembled WGS sequence"/>
</dbReference>
<dbReference type="EMBL" id="MGBR01000001">
    <property type="protein sequence ID" value="OGK73185.1"/>
    <property type="molecule type" value="Genomic_DNA"/>
</dbReference>
<comment type="caution">
    <text evidence="1">The sequence shown here is derived from an EMBL/GenBank/DDBJ whole genome shotgun (WGS) entry which is preliminary data.</text>
</comment>
<accession>A0A1F7KZ65</accession>
<evidence type="ECO:0000313" key="1">
    <source>
        <dbReference type="EMBL" id="OGK73185.1"/>
    </source>
</evidence>
<dbReference type="AlphaFoldDB" id="A0A1F7KZ65"/>
<sequence>MNQLKKVLGEIIVSKPDILQFAKDRKFEESWIIPLSKPRPSGKDISAYLQKDTFQTIIVEYVWNSSDDDNRFVLTLFLDQQCKLKDSKEFVDISLDLFYDYEDFESFIQIIDDKIIGKEYLLNNLADSVNLSVFNHWLSVGPIELWNKKSVYEFEEIKSKIHSRPEIETTSLNYQGLFFRFNVDGKSNGPYYGIKTPCCNKVGEKWTIDYKKIDYWTKLMLEL</sequence>